<evidence type="ECO:0000256" key="1">
    <source>
        <dbReference type="SAM" id="MobiDB-lite"/>
    </source>
</evidence>
<dbReference type="SUPFAM" id="SSF48452">
    <property type="entry name" value="TPR-like"/>
    <property type="match status" value="1"/>
</dbReference>
<dbReference type="Proteomes" id="UP000267521">
    <property type="component" value="Unassembled WGS sequence"/>
</dbReference>
<evidence type="ECO:0000313" key="3">
    <source>
        <dbReference type="Proteomes" id="UP000267521"/>
    </source>
</evidence>
<evidence type="ECO:0008006" key="4">
    <source>
        <dbReference type="Google" id="ProtNLM"/>
    </source>
</evidence>
<dbReference type="Gene3D" id="1.25.40.10">
    <property type="entry name" value="Tetratricopeptide repeat domain"/>
    <property type="match status" value="1"/>
</dbReference>
<proteinExistence type="predicted"/>
<dbReference type="RefSeq" id="WP_122237788.1">
    <property type="nucleotide sequence ID" value="NZ_RDQM01000004.1"/>
</dbReference>
<dbReference type="AlphaFoldDB" id="A0A3M6QAW2"/>
<evidence type="ECO:0000313" key="2">
    <source>
        <dbReference type="EMBL" id="RMW99578.1"/>
    </source>
</evidence>
<organism evidence="2 3">
    <name type="scientific">Allofranklinella schreckenbergeri</name>
    <dbReference type="NCBI Taxonomy" id="1076744"/>
    <lineage>
        <taxon>Bacteria</taxon>
        <taxon>Pseudomonadati</taxon>
        <taxon>Pseudomonadota</taxon>
        <taxon>Betaproteobacteria</taxon>
        <taxon>Burkholderiales</taxon>
        <taxon>Comamonadaceae</taxon>
        <taxon>Allofranklinella</taxon>
    </lineage>
</organism>
<name>A0A3M6QAW2_9BURK</name>
<comment type="caution">
    <text evidence="2">The sequence shown here is derived from an EMBL/GenBank/DDBJ whole genome shotgun (WGS) entry which is preliminary data.</text>
</comment>
<gene>
    <name evidence="2" type="ORF">EBQ26_04295</name>
</gene>
<accession>A0A3M6QAW2</accession>
<sequence>MRLSKKVVSRTEELIHDGDYAGALALVDGLLAGSPQVPALHWYRSRCLMGLHRHDEARQCLAKVLEERPNFVPALMVRVKLARDTHERFDVEPLLRRVLVLEPERARAMYWLADTLLMRGDGHEREALALLDKSIALAPDLLKARNRRADFLLATAREIDASSEIVTDDKGQRSDKRKLEAALADFQFILQHKRTERAVMRAANALLRLGRKQEAAQLFDQMLEKIGGNDPKRDTLERLHPQTPPGHDAQSTASAWGGKLKKALKGTSPQATALRFAMQIYQAAFEPAPGLRKVDAKHLPPYQRKFADQCTKALQPLGFKCLDDAEAVHLSERDGQPALMRIFTHPTLGVFITRAYPPSLRQRLCGQLDTYVEGMAMLSNDVFVGVCRSSRDVLDFGGKAYRLNIVPPQAPLLEMVKRQRKHLGAAWKEFPGVHLIVPQDLTDLEEQWVRRNSAKKAHRQAIDYVTEEELRRLLGPQFEPLHAQVDALLEQLVQGRLP</sequence>
<protein>
    <recommendedName>
        <fullName evidence="4">Tetratricopeptide repeat protein</fullName>
    </recommendedName>
</protein>
<dbReference type="InterPro" id="IPR011990">
    <property type="entry name" value="TPR-like_helical_dom_sf"/>
</dbReference>
<dbReference type="EMBL" id="RDQM01000004">
    <property type="protein sequence ID" value="RMW99578.1"/>
    <property type="molecule type" value="Genomic_DNA"/>
</dbReference>
<dbReference type="Pfam" id="PF14559">
    <property type="entry name" value="TPR_19"/>
    <property type="match status" value="1"/>
</dbReference>
<reference evidence="2 3" key="1">
    <citation type="submission" date="2018-10" db="EMBL/GenBank/DDBJ databases">
        <title>Comamonadaceae CDC group NO-1 genome sequencing and assembly.</title>
        <authorList>
            <person name="Bernier A.-M."/>
            <person name="Bernard K."/>
        </authorList>
    </citation>
    <scope>NUCLEOTIDE SEQUENCE [LARGE SCALE GENOMIC DNA]</scope>
    <source>
        <strain evidence="2 3">NML970147</strain>
    </source>
</reference>
<dbReference type="Pfam" id="PF13432">
    <property type="entry name" value="TPR_16"/>
    <property type="match status" value="2"/>
</dbReference>
<feature type="region of interest" description="Disordered" evidence="1">
    <location>
        <begin position="227"/>
        <end position="255"/>
    </location>
</feature>
<feature type="compositionally biased region" description="Basic and acidic residues" evidence="1">
    <location>
        <begin position="230"/>
        <end position="240"/>
    </location>
</feature>